<feature type="compositionally biased region" description="Acidic residues" evidence="7">
    <location>
        <begin position="717"/>
        <end position="727"/>
    </location>
</feature>
<proteinExistence type="predicted"/>
<dbReference type="InterPro" id="IPR013087">
    <property type="entry name" value="Znf_C2H2_type"/>
</dbReference>
<dbReference type="PROSITE" id="PS00028">
    <property type="entry name" value="ZINC_FINGER_C2H2_1"/>
    <property type="match status" value="12"/>
</dbReference>
<evidence type="ECO:0000259" key="9">
    <source>
        <dbReference type="PROSITE" id="PS51915"/>
    </source>
</evidence>
<dbReference type="SUPFAM" id="SSF57716">
    <property type="entry name" value="Glucocorticoid receptor-like (DNA-binding domain)"/>
    <property type="match status" value="1"/>
</dbReference>
<feature type="region of interest" description="Disordered" evidence="7">
    <location>
        <begin position="122"/>
        <end position="144"/>
    </location>
</feature>
<feature type="domain" description="C2H2-type" evidence="8">
    <location>
        <begin position="1195"/>
        <end position="1222"/>
    </location>
</feature>
<evidence type="ECO:0000313" key="11">
    <source>
        <dbReference type="Proteomes" id="UP000007798"/>
    </source>
</evidence>
<dbReference type="PANTHER" id="PTHR24408:SF58">
    <property type="entry name" value="TRANSCRIPTION FACTOR (TFIIIA), PUTATIVE (AFU_ORTHOLOGUE AFUA_1G05150)-RELATED"/>
    <property type="match status" value="1"/>
</dbReference>
<accession>B4MRX8</accession>
<evidence type="ECO:0000256" key="7">
    <source>
        <dbReference type="SAM" id="MobiDB-lite"/>
    </source>
</evidence>
<dbReference type="InParanoid" id="B4MRX8"/>
<evidence type="ECO:0000256" key="1">
    <source>
        <dbReference type="ARBA" id="ARBA00022723"/>
    </source>
</evidence>
<dbReference type="GO" id="GO:0043565">
    <property type="term" value="F:sequence-specific DNA binding"/>
    <property type="evidence" value="ECO:0007669"/>
    <property type="project" value="TreeGrafter"/>
</dbReference>
<feature type="compositionally biased region" description="Basic residues" evidence="7">
    <location>
        <begin position="1363"/>
        <end position="1372"/>
    </location>
</feature>
<dbReference type="PROSITE" id="PS51915">
    <property type="entry name" value="ZAD"/>
    <property type="match status" value="1"/>
</dbReference>
<dbReference type="OrthoDB" id="6365676at2759"/>
<keyword evidence="4 6" id="KW-0862">Zinc</keyword>
<feature type="compositionally biased region" description="Low complexity" evidence="7">
    <location>
        <begin position="1083"/>
        <end position="1116"/>
    </location>
</feature>
<feature type="binding site" evidence="6">
    <location>
        <position position="89"/>
    </location>
    <ligand>
        <name>Zn(2+)</name>
        <dbReference type="ChEBI" id="CHEBI:29105"/>
    </ligand>
</feature>
<feature type="domain" description="C2H2-type" evidence="8">
    <location>
        <begin position="1160"/>
        <end position="1188"/>
    </location>
</feature>
<evidence type="ECO:0000259" key="8">
    <source>
        <dbReference type="PROSITE" id="PS50157"/>
    </source>
</evidence>
<name>B4MRX8_DROWI</name>
<dbReference type="SMART" id="SM00355">
    <property type="entry name" value="ZnF_C2H2"/>
    <property type="match status" value="15"/>
</dbReference>
<keyword evidence="11" id="KW-1185">Reference proteome</keyword>
<feature type="compositionally biased region" description="Polar residues" evidence="7">
    <location>
        <begin position="1073"/>
        <end position="1082"/>
    </location>
</feature>
<feature type="binding site" evidence="6">
    <location>
        <position position="32"/>
    </location>
    <ligand>
        <name>Zn(2+)</name>
        <dbReference type="ChEBI" id="CHEBI:29105"/>
    </ligand>
</feature>
<feature type="compositionally biased region" description="Low complexity" evidence="7">
    <location>
        <begin position="1021"/>
        <end position="1056"/>
    </location>
</feature>
<dbReference type="GO" id="GO:0008270">
    <property type="term" value="F:zinc ion binding"/>
    <property type="evidence" value="ECO:0007669"/>
    <property type="project" value="UniProtKB-UniRule"/>
</dbReference>
<evidence type="ECO:0000313" key="10">
    <source>
        <dbReference type="EMBL" id="EDW74867.2"/>
    </source>
</evidence>
<dbReference type="Pfam" id="PF00096">
    <property type="entry name" value="zf-C2H2"/>
    <property type="match status" value="2"/>
</dbReference>
<feature type="region of interest" description="Disordered" evidence="7">
    <location>
        <begin position="678"/>
        <end position="727"/>
    </location>
</feature>
<dbReference type="EMBL" id="CH963850">
    <property type="protein sequence ID" value="EDW74867.2"/>
    <property type="molecule type" value="Genomic_DNA"/>
</dbReference>
<feature type="domain" description="ZAD" evidence="9">
    <location>
        <begin position="30"/>
        <end position="113"/>
    </location>
</feature>
<organism evidence="10 11">
    <name type="scientific">Drosophila willistoni</name>
    <name type="common">Fruit fly</name>
    <dbReference type="NCBI Taxonomy" id="7260"/>
    <lineage>
        <taxon>Eukaryota</taxon>
        <taxon>Metazoa</taxon>
        <taxon>Ecdysozoa</taxon>
        <taxon>Arthropoda</taxon>
        <taxon>Hexapoda</taxon>
        <taxon>Insecta</taxon>
        <taxon>Pterygota</taxon>
        <taxon>Neoptera</taxon>
        <taxon>Endopterygota</taxon>
        <taxon>Diptera</taxon>
        <taxon>Brachycera</taxon>
        <taxon>Muscomorpha</taxon>
        <taxon>Ephydroidea</taxon>
        <taxon>Drosophilidae</taxon>
        <taxon>Drosophila</taxon>
        <taxon>Sophophora</taxon>
    </lineage>
</organism>
<dbReference type="InterPro" id="IPR012934">
    <property type="entry name" value="Znf_AD"/>
</dbReference>
<feature type="domain" description="C2H2-type" evidence="8">
    <location>
        <begin position="736"/>
        <end position="763"/>
    </location>
</feature>
<feature type="domain" description="C2H2-type" evidence="8">
    <location>
        <begin position="764"/>
        <end position="792"/>
    </location>
</feature>
<dbReference type="SUPFAM" id="SSF57667">
    <property type="entry name" value="beta-beta-alpha zinc fingers"/>
    <property type="match status" value="6"/>
</dbReference>
<feature type="region of interest" description="Disordered" evidence="7">
    <location>
        <begin position="983"/>
        <end position="1120"/>
    </location>
</feature>
<sequence>MPMPSQIKRRSNERAKAELQFIKSNANYEYVCRCCLKSDADFIQLDTLMVSRNLEGNDESDKIPLLRCLLFCIRTDNKPDLPQLICTECSKTLQISYYFLQNALRAHEILCRKLCSDKPTHSRLGTAPKEVPSPDSKARSQKSGNIRHECKICGTVVHNRMELKQHIRLHRDTIIQNCSMCIFSTIKQSHLMEHYRVMHNLTTAQAEDRINLEQLEQKLQEGPKVCTLEDIEMLIPTVLTPEDYAQPKSEYNIEPHSMPNKETSANNVSIGTEFLVMPDGSLQQVNGGGVLFEYIDDSKRNVAPTSNLNLQTLLGNDNLSLDPMDIDINDLIVEENLPQIKTKPRPGKMAAATFKHKCTICMKSFPTLARLKSHQLTHSNLPKFHCDQCNFFSLLSSDLAYHHKVMHQEPPTPAPVPAPAQTSTVEQGEILSCDLCLFETRISNELYDHYTDKHMVRPTEVQLRPCWSGGAETVVNTAIPQLPTDQGQNIVNPYPVPVQQILPQTATNIIAQQPAQANTTATITPMGDISVVVDATPLFFPNGTQTAVTTVVPLAPPPPPPPAPAPPLQASTVPSAIVDNSNINCTNTTTNTYVEAFPEISANENLVQTTEQTTIPPIPNPNLPTTFGDMQDFIDNTDVAAICTIPADGMPVVDGDDIVIDNNNISLDFDAENLFGEFEEEEEGGGEAVEEEEEDVDNDDENDNNDDATDQNLLLTSDDDDVDDFDDEQSRHLQKPYCIYCNKKFTSQYKFENHMFVHRGLAPYRCELCTNLYNMKRLLIRHYKTVHKRMPTRDMVQAKGDKITVARSNKETIQVDVNKDPMLMCAKCPFECESDADMKKHLNAHHGINDGVSVHANEVFIIRKLPFECPRCIRSFAAKRTLTRHLQRSHLVDTIIELTGPAATIPSPSQTETNAVANEIVPLNNAVDATAEKEADTPVAAPVPDDTAMVPVAADTSMGAAAAANAGIDGINVTECETTDTLVQSEKEAEGEAAAATVEENEPAALSTANSEPSTLEVKPTEVTTANTTATTTTTTAAPATAPASPTVTTASTSSTIFNTPTHFDFDYDFMGDSTSTPNGNINTPNPDSNNTNPSSTTTTTNNNNNNNNNNTTTTDGYTPAAEELPSHVLNGSDKLLTAATMEPSPIKDGRTRLPRTPIFVCKLCNKTFDELSKLVKHETEMHSGGEPRRVAFQHKCSTCHATFRTLTLLKFHMKRHLARRFQCNRCPKCFIKKPELERHILMKHAEKHDTSSKDKAFRCSLNGCTKTFNFKHHMVRHQNAVHLKVRHICNICEKEMINSFNLRVHMRIHRGNGQSYKCPNCDKTYVRRGPLRLHARQAHQLELTESDWAGMLCNNVRSNSLHVKKPSRKKKTSEAPAGD</sequence>
<feature type="domain" description="C2H2-type" evidence="8">
    <location>
        <begin position="356"/>
        <end position="383"/>
    </location>
</feature>
<feature type="domain" description="C2H2-type" evidence="8">
    <location>
        <begin position="1288"/>
        <end position="1315"/>
    </location>
</feature>
<gene>
    <name evidence="10" type="primary">Dwil\GK15911</name>
    <name evidence="10" type="ORF">Dwil_GK15911</name>
</gene>
<evidence type="ECO:0000256" key="3">
    <source>
        <dbReference type="ARBA" id="ARBA00022771"/>
    </source>
</evidence>
<dbReference type="InterPro" id="IPR036236">
    <property type="entry name" value="Znf_C2H2_sf"/>
</dbReference>
<dbReference type="eggNOG" id="KOG1721">
    <property type="taxonomic scope" value="Eukaryota"/>
</dbReference>
<dbReference type="HOGENOM" id="CLU_261099_0_0_1"/>
<feature type="compositionally biased region" description="Acidic residues" evidence="7">
    <location>
        <begin position="678"/>
        <end position="709"/>
    </location>
</feature>
<feature type="binding site" evidence="6">
    <location>
        <position position="86"/>
    </location>
    <ligand>
        <name>Zn(2+)</name>
        <dbReference type="ChEBI" id="CHEBI:29105"/>
    </ligand>
</feature>
<dbReference type="Proteomes" id="UP000007798">
    <property type="component" value="Unassembled WGS sequence"/>
</dbReference>
<feature type="region of interest" description="Disordered" evidence="7">
    <location>
        <begin position="1361"/>
        <end position="1380"/>
    </location>
</feature>
<dbReference type="PANTHER" id="PTHR24408">
    <property type="entry name" value="ZINC FINGER PROTEIN"/>
    <property type="match status" value="1"/>
</dbReference>
<feature type="binding site" evidence="6">
    <location>
        <position position="35"/>
    </location>
    <ligand>
        <name>Zn(2+)</name>
        <dbReference type="ChEBI" id="CHEBI:29105"/>
    </ligand>
</feature>
<feature type="domain" description="C2H2-type" evidence="8">
    <location>
        <begin position="1317"/>
        <end position="1345"/>
    </location>
</feature>
<evidence type="ECO:0000256" key="5">
    <source>
        <dbReference type="PROSITE-ProRule" id="PRU00042"/>
    </source>
</evidence>
<dbReference type="GO" id="GO:0005634">
    <property type="term" value="C:nucleus"/>
    <property type="evidence" value="ECO:0007669"/>
    <property type="project" value="InterPro"/>
</dbReference>
<feature type="domain" description="C2H2-type" evidence="8">
    <location>
        <begin position="867"/>
        <end position="890"/>
    </location>
</feature>
<dbReference type="SMART" id="SM00868">
    <property type="entry name" value="zf-AD"/>
    <property type="match status" value="1"/>
</dbReference>
<evidence type="ECO:0000256" key="6">
    <source>
        <dbReference type="PROSITE-ProRule" id="PRU01263"/>
    </source>
</evidence>
<dbReference type="FunCoup" id="B4MRX8">
    <property type="interactions" value="680"/>
</dbReference>
<protein>
    <submittedName>
        <fullName evidence="10">Uncharacterized protein</fullName>
    </submittedName>
</protein>
<dbReference type="GO" id="GO:0000981">
    <property type="term" value="F:DNA-binding transcription factor activity, RNA polymerase II-specific"/>
    <property type="evidence" value="ECO:0007669"/>
    <property type="project" value="TreeGrafter"/>
</dbReference>
<dbReference type="PROSITE" id="PS50157">
    <property type="entry name" value="ZINC_FINGER_C2H2_2"/>
    <property type="match status" value="11"/>
</dbReference>
<evidence type="ECO:0000256" key="2">
    <source>
        <dbReference type="ARBA" id="ARBA00022737"/>
    </source>
</evidence>
<dbReference type="FunFam" id="3.30.160.60:FF:004076">
    <property type="entry name" value="LD35343p"/>
    <property type="match status" value="1"/>
</dbReference>
<keyword evidence="1 6" id="KW-0479">Metal-binding</keyword>
<feature type="domain" description="C2H2-type" evidence="8">
    <location>
        <begin position="1222"/>
        <end position="1250"/>
    </location>
</feature>
<feature type="domain" description="C2H2-type" evidence="8">
    <location>
        <begin position="1258"/>
        <end position="1288"/>
    </location>
</feature>
<dbReference type="Gene3D" id="3.30.160.60">
    <property type="entry name" value="Classic Zinc Finger"/>
    <property type="match status" value="7"/>
</dbReference>
<feature type="domain" description="C2H2-type" evidence="8">
    <location>
        <begin position="148"/>
        <end position="170"/>
    </location>
</feature>
<keyword evidence="2" id="KW-0677">Repeat</keyword>
<evidence type="ECO:0000256" key="4">
    <source>
        <dbReference type="ARBA" id="ARBA00022833"/>
    </source>
</evidence>
<keyword evidence="3 5" id="KW-0863">Zinc-finger</keyword>
<reference evidence="10 11" key="1">
    <citation type="journal article" date="2007" name="Nature">
        <title>Evolution of genes and genomes on the Drosophila phylogeny.</title>
        <authorList>
            <consortium name="Drosophila 12 Genomes Consortium"/>
            <person name="Clark A.G."/>
            <person name="Eisen M.B."/>
            <person name="Smith D.R."/>
            <person name="Bergman C.M."/>
            <person name="Oliver B."/>
            <person name="Markow T.A."/>
            <person name="Kaufman T.C."/>
            <person name="Kellis M."/>
            <person name="Gelbart W."/>
            <person name="Iyer V.N."/>
            <person name="Pollard D.A."/>
            <person name="Sackton T.B."/>
            <person name="Larracuente A.M."/>
            <person name="Singh N.D."/>
            <person name="Abad J.P."/>
            <person name="Abt D.N."/>
            <person name="Adryan B."/>
            <person name="Aguade M."/>
            <person name="Akashi H."/>
            <person name="Anderson W.W."/>
            <person name="Aquadro C.F."/>
            <person name="Ardell D.H."/>
            <person name="Arguello R."/>
            <person name="Artieri C.G."/>
            <person name="Barbash D.A."/>
            <person name="Barker D."/>
            <person name="Barsanti P."/>
            <person name="Batterham P."/>
            <person name="Batzoglou S."/>
            <person name="Begun D."/>
            <person name="Bhutkar A."/>
            <person name="Blanco E."/>
            <person name="Bosak S.A."/>
            <person name="Bradley R.K."/>
            <person name="Brand A.D."/>
            <person name="Brent M.R."/>
            <person name="Brooks A.N."/>
            <person name="Brown R.H."/>
            <person name="Butlin R.K."/>
            <person name="Caggese C."/>
            <person name="Calvi B.R."/>
            <person name="Bernardo de Carvalho A."/>
            <person name="Caspi A."/>
            <person name="Castrezana S."/>
            <person name="Celniker S.E."/>
            <person name="Chang J.L."/>
            <person name="Chapple C."/>
            <person name="Chatterji S."/>
            <person name="Chinwalla A."/>
            <person name="Civetta A."/>
            <person name="Clifton S.W."/>
            <person name="Comeron J.M."/>
            <person name="Costello J.C."/>
            <person name="Coyne J.A."/>
            <person name="Daub J."/>
            <person name="David R.G."/>
            <person name="Delcher A.L."/>
            <person name="Delehaunty K."/>
            <person name="Do C.B."/>
            <person name="Ebling H."/>
            <person name="Edwards K."/>
            <person name="Eickbush T."/>
            <person name="Evans J.D."/>
            <person name="Filipski A."/>
            <person name="Findeiss S."/>
            <person name="Freyhult E."/>
            <person name="Fulton L."/>
            <person name="Fulton R."/>
            <person name="Garcia A.C."/>
            <person name="Gardiner A."/>
            <person name="Garfield D.A."/>
            <person name="Garvin B.E."/>
            <person name="Gibson G."/>
            <person name="Gilbert D."/>
            <person name="Gnerre S."/>
            <person name="Godfrey J."/>
            <person name="Good R."/>
            <person name="Gotea V."/>
            <person name="Gravely B."/>
            <person name="Greenberg A.J."/>
            <person name="Griffiths-Jones S."/>
            <person name="Gross S."/>
            <person name="Guigo R."/>
            <person name="Gustafson E.A."/>
            <person name="Haerty W."/>
            <person name="Hahn M.W."/>
            <person name="Halligan D.L."/>
            <person name="Halpern A.L."/>
            <person name="Halter G.M."/>
            <person name="Han M.V."/>
            <person name="Heger A."/>
            <person name="Hillier L."/>
            <person name="Hinrichs A.S."/>
            <person name="Holmes I."/>
            <person name="Hoskins R.A."/>
            <person name="Hubisz M.J."/>
            <person name="Hultmark D."/>
            <person name="Huntley M.A."/>
            <person name="Jaffe D.B."/>
            <person name="Jagadeeshan S."/>
            <person name="Jeck W.R."/>
            <person name="Johnson J."/>
            <person name="Jones C.D."/>
            <person name="Jordan W.C."/>
            <person name="Karpen G.H."/>
            <person name="Kataoka E."/>
            <person name="Keightley P.D."/>
            <person name="Kheradpour P."/>
            <person name="Kirkness E.F."/>
            <person name="Koerich L.B."/>
            <person name="Kristiansen K."/>
            <person name="Kudrna D."/>
            <person name="Kulathinal R.J."/>
            <person name="Kumar S."/>
            <person name="Kwok R."/>
            <person name="Lander E."/>
            <person name="Langley C.H."/>
            <person name="Lapoint R."/>
            <person name="Lazzaro B.P."/>
            <person name="Lee S.J."/>
            <person name="Levesque L."/>
            <person name="Li R."/>
            <person name="Lin C.F."/>
            <person name="Lin M.F."/>
            <person name="Lindblad-Toh K."/>
            <person name="Llopart A."/>
            <person name="Long M."/>
            <person name="Low L."/>
            <person name="Lozovsky E."/>
            <person name="Lu J."/>
            <person name="Luo M."/>
            <person name="Machado C.A."/>
            <person name="Makalowski W."/>
            <person name="Marzo M."/>
            <person name="Matsuda M."/>
            <person name="Matzkin L."/>
            <person name="McAllister B."/>
            <person name="McBride C.S."/>
            <person name="McKernan B."/>
            <person name="McKernan K."/>
            <person name="Mendez-Lago M."/>
            <person name="Minx P."/>
            <person name="Mollenhauer M.U."/>
            <person name="Montooth K."/>
            <person name="Mount S.M."/>
            <person name="Mu X."/>
            <person name="Myers E."/>
            <person name="Negre B."/>
            <person name="Newfeld S."/>
            <person name="Nielsen R."/>
            <person name="Noor M.A."/>
            <person name="O'Grady P."/>
            <person name="Pachter L."/>
            <person name="Papaceit M."/>
            <person name="Parisi M.J."/>
            <person name="Parisi M."/>
            <person name="Parts L."/>
            <person name="Pedersen J.S."/>
            <person name="Pesole G."/>
            <person name="Phillippy A.M."/>
            <person name="Ponting C.P."/>
            <person name="Pop M."/>
            <person name="Porcelli D."/>
            <person name="Powell J.R."/>
            <person name="Prohaska S."/>
            <person name="Pruitt K."/>
            <person name="Puig M."/>
            <person name="Quesneville H."/>
            <person name="Ram K.R."/>
            <person name="Rand D."/>
            <person name="Rasmussen M.D."/>
            <person name="Reed L.K."/>
            <person name="Reenan R."/>
            <person name="Reily A."/>
            <person name="Remington K.A."/>
            <person name="Rieger T.T."/>
            <person name="Ritchie M.G."/>
            <person name="Robin C."/>
            <person name="Rogers Y.H."/>
            <person name="Rohde C."/>
            <person name="Rozas J."/>
            <person name="Rubenfield M.J."/>
            <person name="Ruiz A."/>
            <person name="Russo S."/>
            <person name="Salzberg S.L."/>
            <person name="Sanchez-Gracia A."/>
            <person name="Saranga D.J."/>
            <person name="Sato H."/>
            <person name="Schaeffer S.W."/>
            <person name="Schatz M.C."/>
            <person name="Schlenke T."/>
            <person name="Schwartz R."/>
            <person name="Segarra C."/>
            <person name="Singh R.S."/>
            <person name="Sirot L."/>
            <person name="Sirota M."/>
            <person name="Sisneros N.B."/>
            <person name="Smith C.D."/>
            <person name="Smith T.F."/>
            <person name="Spieth J."/>
            <person name="Stage D.E."/>
            <person name="Stark A."/>
            <person name="Stephan W."/>
            <person name="Strausberg R.L."/>
            <person name="Strempel S."/>
            <person name="Sturgill D."/>
            <person name="Sutton G."/>
            <person name="Sutton G.G."/>
            <person name="Tao W."/>
            <person name="Teichmann S."/>
            <person name="Tobari Y.N."/>
            <person name="Tomimura Y."/>
            <person name="Tsolas J.M."/>
            <person name="Valente V.L."/>
            <person name="Venter E."/>
            <person name="Venter J.C."/>
            <person name="Vicario S."/>
            <person name="Vieira F.G."/>
            <person name="Vilella A.J."/>
            <person name="Villasante A."/>
            <person name="Walenz B."/>
            <person name="Wang J."/>
            <person name="Wasserman M."/>
            <person name="Watts T."/>
            <person name="Wilson D."/>
            <person name="Wilson R.K."/>
            <person name="Wing R.A."/>
            <person name="Wolfner M.F."/>
            <person name="Wong A."/>
            <person name="Wong G.K."/>
            <person name="Wu C.I."/>
            <person name="Wu G."/>
            <person name="Yamamoto D."/>
            <person name="Yang H.P."/>
            <person name="Yang S.P."/>
            <person name="Yorke J.A."/>
            <person name="Yoshida K."/>
            <person name="Zdobnov E."/>
            <person name="Zhang P."/>
            <person name="Zhang Y."/>
            <person name="Zimin A.V."/>
            <person name="Baldwin J."/>
            <person name="Abdouelleil A."/>
            <person name="Abdulkadir J."/>
            <person name="Abebe A."/>
            <person name="Abera B."/>
            <person name="Abreu J."/>
            <person name="Acer S.C."/>
            <person name="Aftuck L."/>
            <person name="Alexander A."/>
            <person name="An P."/>
            <person name="Anderson E."/>
            <person name="Anderson S."/>
            <person name="Arachi H."/>
            <person name="Azer M."/>
            <person name="Bachantsang P."/>
            <person name="Barry A."/>
            <person name="Bayul T."/>
            <person name="Berlin A."/>
            <person name="Bessette D."/>
            <person name="Bloom T."/>
            <person name="Blye J."/>
            <person name="Boguslavskiy L."/>
            <person name="Bonnet C."/>
            <person name="Boukhgalter B."/>
            <person name="Bourzgui I."/>
            <person name="Brown A."/>
            <person name="Cahill P."/>
            <person name="Channer S."/>
            <person name="Cheshatsang Y."/>
            <person name="Chuda L."/>
            <person name="Citroen M."/>
            <person name="Collymore A."/>
            <person name="Cooke P."/>
            <person name="Costello M."/>
            <person name="D'Aco K."/>
            <person name="Daza R."/>
            <person name="De Haan G."/>
            <person name="DeGray S."/>
            <person name="DeMaso C."/>
            <person name="Dhargay N."/>
            <person name="Dooley K."/>
            <person name="Dooley E."/>
            <person name="Doricent M."/>
            <person name="Dorje P."/>
            <person name="Dorjee K."/>
            <person name="Dupes A."/>
            <person name="Elong R."/>
            <person name="Falk J."/>
            <person name="Farina A."/>
            <person name="Faro S."/>
            <person name="Ferguson D."/>
            <person name="Fisher S."/>
            <person name="Foley C.D."/>
            <person name="Franke A."/>
            <person name="Friedrich D."/>
            <person name="Gadbois L."/>
            <person name="Gearin G."/>
            <person name="Gearin C.R."/>
            <person name="Giannoukos G."/>
            <person name="Goode T."/>
            <person name="Graham J."/>
            <person name="Grandbois E."/>
            <person name="Grewal S."/>
            <person name="Gyaltsen K."/>
            <person name="Hafez N."/>
            <person name="Hagos B."/>
            <person name="Hall J."/>
            <person name="Henson C."/>
            <person name="Hollinger A."/>
            <person name="Honan T."/>
            <person name="Huard M.D."/>
            <person name="Hughes L."/>
            <person name="Hurhula B."/>
            <person name="Husby M.E."/>
            <person name="Kamat A."/>
            <person name="Kanga B."/>
            <person name="Kashin S."/>
            <person name="Khazanovich D."/>
            <person name="Kisner P."/>
            <person name="Lance K."/>
            <person name="Lara M."/>
            <person name="Lee W."/>
            <person name="Lennon N."/>
            <person name="Letendre F."/>
            <person name="LeVine R."/>
            <person name="Lipovsky A."/>
            <person name="Liu X."/>
            <person name="Liu J."/>
            <person name="Liu S."/>
            <person name="Lokyitsang T."/>
            <person name="Lokyitsang Y."/>
            <person name="Lubonja R."/>
            <person name="Lui A."/>
            <person name="MacDonald P."/>
            <person name="Magnisalis V."/>
            <person name="Maru K."/>
            <person name="Matthews C."/>
            <person name="McCusker W."/>
            <person name="McDonough S."/>
            <person name="Mehta T."/>
            <person name="Meldrim J."/>
            <person name="Meneus L."/>
            <person name="Mihai O."/>
            <person name="Mihalev A."/>
            <person name="Mihova T."/>
            <person name="Mittelman R."/>
            <person name="Mlenga V."/>
            <person name="Montmayeur A."/>
            <person name="Mulrain L."/>
            <person name="Navidi A."/>
            <person name="Naylor J."/>
            <person name="Negash T."/>
            <person name="Nguyen T."/>
            <person name="Nguyen N."/>
            <person name="Nicol R."/>
            <person name="Norbu C."/>
            <person name="Norbu N."/>
            <person name="Novod N."/>
            <person name="O'Neill B."/>
            <person name="Osman S."/>
            <person name="Markiewicz E."/>
            <person name="Oyono O.L."/>
            <person name="Patti C."/>
            <person name="Phunkhang P."/>
            <person name="Pierre F."/>
            <person name="Priest M."/>
            <person name="Raghuraman S."/>
            <person name="Rege F."/>
            <person name="Reyes R."/>
            <person name="Rise C."/>
            <person name="Rogov P."/>
            <person name="Ross K."/>
            <person name="Ryan E."/>
            <person name="Settipalli S."/>
            <person name="Shea T."/>
            <person name="Sherpa N."/>
            <person name="Shi L."/>
            <person name="Shih D."/>
            <person name="Sparrow T."/>
            <person name="Spaulding J."/>
            <person name="Stalker J."/>
            <person name="Stange-Thomann N."/>
            <person name="Stavropoulos S."/>
            <person name="Stone C."/>
            <person name="Strader C."/>
            <person name="Tesfaye S."/>
            <person name="Thomson T."/>
            <person name="Thoulutsang Y."/>
            <person name="Thoulutsang D."/>
            <person name="Topham K."/>
            <person name="Topping I."/>
            <person name="Tsamla T."/>
            <person name="Vassiliev H."/>
            <person name="Vo A."/>
            <person name="Wangchuk T."/>
            <person name="Wangdi T."/>
            <person name="Weiand M."/>
            <person name="Wilkinson J."/>
            <person name="Wilson A."/>
            <person name="Yadav S."/>
            <person name="Young G."/>
            <person name="Yu Q."/>
            <person name="Zembek L."/>
            <person name="Zhong D."/>
            <person name="Zimmer A."/>
            <person name="Zwirko Z."/>
            <person name="Jaffe D.B."/>
            <person name="Alvarez P."/>
            <person name="Brockman W."/>
            <person name="Butler J."/>
            <person name="Chin C."/>
            <person name="Gnerre S."/>
            <person name="Grabherr M."/>
            <person name="Kleber M."/>
            <person name="Mauceli E."/>
            <person name="MacCallum I."/>
        </authorList>
    </citation>
    <scope>NUCLEOTIDE SEQUENCE [LARGE SCALE GENOMIC DNA]</scope>
    <source>
        <strain evidence="11">Tucson 14030-0811.24</strain>
    </source>
</reference>